<evidence type="ECO:0000256" key="1">
    <source>
        <dbReference type="ARBA" id="ARBA00004414"/>
    </source>
</evidence>
<proteinExistence type="inferred from homology"/>
<feature type="domain" description="LITAF" evidence="11">
    <location>
        <begin position="71"/>
        <end position="154"/>
    </location>
</feature>
<feature type="domain" description="LITAF" evidence="11">
    <location>
        <begin position="255"/>
        <end position="336"/>
    </location>
</feature>
<evidence type="ECO:0000256" key="7">
    <source>
        <dbReference type="ARBA" id="ARBA00023136"/>
    </source>
</evidence>
<keyword evidence="9" id="KW-0812">Transmembrane</keyword>
<evidence type="ECO:0000256" key="8">
    <source>
        <dbReference type="SAM" id="MobiDB-lite"/>
    </source>
</evidence>
<dbReference type="AlphaFoldDB" id="A0A9J6C3N1"/>
<dbReference type="GO" id="GO:0031902">
    <property type="term" value="C:late endosome membrane"/>
    <property type="evidence" value="ECO:0007669"/>
    <property type="project" value="UniProtKB-SubCell"/>
</dbReference>
<feature type="transmembrane region" description="Helical" evidence="9">
    <location>
        <begin position="109"/>
        <end position="131"/>
    </location>
</feature>
<dbReference type="Proteomes" id="UP001107558">
    <property type="component" value="Chromosome 2"/>
</dbReference>
<evidence type="ECO:0000256" key="6">
    <source>
        <dbReference type="ARBA" id="ARBA00022833"/>
    </source>
</evidence>
<organism evidence="12 13">
    <name type="scientific">Polypedilum vanderplanki</name>
    <name type="common">Sleeping chironomid midge</name>
    <dbReference type="NCBI Taxonomy" id="319348"/>
    <lineage>
        <taxon>Eukaryota</taxon>
        <taxon>Metazoa</taxon>
        <taxon>Ecdysozoa</taxon>
        <taxon>Arthropoda</taxon>
        <taxon>Hexapoda</taxon>
        <taxon>Insecta</taxon>
        <taxon>Pterygota</taxon>
        <taxon>Neoptera</taxon>
        <taxon>Endopterygota</taxon>
        <taxon>Diptera</taxon>
        <taxon>Nematocera</taxon>
        <taxon>Chironomoidea</taxon>
        <taxon>Chironomidae</taxon>
        <taxon>Chironominae</taxon>
        <taxon>Polypedilum</taxon>
        <taxon>Polypedilum</taxon>
    </lineage>
</organism>
<evidence type="ECO:0000313" key="12">
    <source>
        <dbReference type="EMBL" id="KAG5676623.1"/>
    </source>
</evidence>
<dbReference type="InterPro" id="IPR037519">
    <property type="entry name" value="LITAF_fam"/>
</dbReference>
<dbReference type="InterPro" id="IPR006629">
    <property type="entry name" value="LITAF"/>
</dbReference>
<evidence type="ECO:0000256" key="4">
    <source>
        <dbReference type="ARBA" id="ARBA00005975"/>
    </source>
</evidence>
<evidence type="ECO:0000256" key="3">
    <source>
        <dbReference type="ARBA" id="ARBA00004630"/>
    </source>
</evidence>
<dbReference type="PROSITE" id="PS51837">
    <property type="entry name" value="LITAF"/>
    <property type="match status" value="2"/>
</dbReference>
<dbReference type="PANTHER" id="PTHR23292:SF6">
    <property type="entry name" value="FI16602P1-RELATED"/>
    <property type="match status" value="1"/>
</dbReference>
<keyword evidence="7 9" id="KW-0472">Membrane</keyword>
<evidence type="ECO:0000256" key="10">
    <source>
        <dbReference type="SAM" id="SignalP"/>
    </source>
</evidence>
<feature type="signal peptide" evidence="10">
    <location>
        <begin position="1"/>
        <end position="23"/>
    </location>
</feature>
<keyword evidence="9" id="KW-1133">Transmembrane helix</keyword>
<dbReference type="GO" id="GO:0008270">
    <property type="term" value="F:zinc ion binding"/>
    <property type="evidence" value="ECO:0007669"/>
    <property type="project" value="TreeGrafter"/>
</dbReference>
<feature type="region of interest" description="Disordered" evidence="8">
    <location>
        <begin position="226"/>
        <end position="245"/>
    </location>
</feature>
<keyword evidence="5" id="KW-0479">Metal-binding</keyword>
<protein>
    <recommendedName>
        <fullName evidence="11">LITAF domain-containing protein</fullName>
    </recommendedName>
</protein>
<feature type="chain" id="PRO_5039923370" description="LITAF domain-containing protein" evidence="10">
    <location>
        <begin position="24"/>
        <end position="339"/>
    </location>
</feature>
<evidence type="ECO:0000256" key="5">
    <source>
        <dbReference type="ARBA" id="ARBA00022723"/>
    </source>
</evidence>
<dbReference type="OrthoDB" id="5599753at2759"/>
<dbReference type="PANTHER" id="PTHR23292">
    <property type="entry name" value="LIPOPOLYSACCHARIDE-INDUCED TUMOR NECROSIS FACTOR-ALPHA FACTOR"/>
    <property type="match status" value="1"/>
</dbReference>
<evidence type="ECO:0000256" key="9">
    <source>
        <dbReference type="SAM" id="Phobius"/>
    </source>
</evidence>
<dbReference type="EMBL" id="JADBJN010000002">
    <property type="protein sequence ID" value="KAG5676623.1"/>
    <property type="molecule type" value="Genomic_DNA"/>
</dbReference>
<sequence length="339" mass="38655">MEYRKIQLLTIFFLIFNLRLKQRMEYRSGYNYFTDDNNPFRSKTMSSKLHSARPPSALNPKIIVTKPNSASATSIANHIAENGQESVALRCHGCDEHISSKLTYQANHVVHGTALILFITGCFIFSCLPYFMKSLKDIKHTCPKCEQFLGLYRRVNHLSPIKKFPSSDENYVKNQFQVASSGFSPNANSKSLNFGTPRWNSHTALPPVYSPSVQFQTVPYSMSPTYQQQVVQQQPPPPPFRQSSPQLSLTQSQEAKLSTIQNIQINGTRPLHVKCMHCSENVFTNIHYDSNLCVYLTALFLCSVSCLCCIPFFIKQIKDVRHSCPRCDTYLGTYRRWGL</sequence>
<comment type="caution">
    <text evidence="12">The sequence shown here is derived from an EMBL/GenBank/DDBJ whole genome shotgun (WGS) entry which is preliminary data.</text>
</comment>
<comment type="subcellular location">
    <subcellularLocation>
        <location evidence="2">Endosome membrane</location>
        <topology evidence="2">Peripheral membrane protein</topology>
    </subcellularLocation>
    <subcellularLocation>
        <location evidence="1">Late endosome membrane</location>
    </subcellularLocation>
    <subcellularLocation>
        <location evidence="3">Lysosome membrane</location>
        <topology evidence="3">Peripheral membrane protein</topology>
        <orientation evidence="3">Cytoplasmic side</orientation>
    </subcellularLocation>
</comment>
<reference evidence="12" key="1">
    <citation type="submission" date="2021-03" db="EMBL/GenBank/DDBJ databases">
        <title>Chromosome level genome of the anhydrobiotic midge Polypedilum vanderplanki.</title>
        <authorList>
            <person name="Yoshida Y."/>
            <person name="Kikawada T."/>
            <person name="Gusev O."/>
        </authorList>
    </citation>
    <scope>NUCLEOTIDE SEQUENCE</scope>
    <source>
        <strain evidence="12">NIAS01</strain>
        <tissue evidence="12">Whole body or cell culture</tissue>
    </source>
</reference>
<feature type="transmembrane region" description="Helical" evidence="9">
    <location>
        <begin position="292"/>
        <end position="314"/>
    </location>
</feature>
<evidence type="ECO:0000313" key="13">
    <source>
        <dbReference type="Proteomes" id="UP001107558"/>
    </source>
</evidence>
<gene>
    <name evidence="12" type="ORF">PVAND_006443</name>
</gene>
<keyword evidence="13" id="KW-1185">Reference proteome</keyword>
<dbReference type="GO" id="GO:0005765">
    <property type="term" value="C:lysosomal membrane"/>
    <property type="evidence" value="ECO:0007669"/>
    <property type="project" value="UniProtKB-SubCell"/>
</dbReference>
<comment type="similarity">
    <text evidence="4">Belongs to the CDIP1/LITAF family.</text>
</comment>
<keyword evidence="6" id="KW-0862">Zinc</keyword>
<name>A0A9J6C3N1_POLVA</name>
<evidence type="ECO:0000259" key="11">
    <source>
        <dbReference type="PROSITE" id="PS51837"/>
    </source>
</evidence>
<evidence type="ECO:0000256" key="2">
    <source>
        <dbReference type="ARBA" id="ARBA00004481"/>
    </source>
</evidence>
<keyword evidence="10" id="KW-0732">Signal</keyword>
<dbReference type="SMART" id="SM00714">
    <property type="entry name" value="LITAF"/>
    <property type="match status" value="2"/>
</dbReference>
<dbReference type="Pfam" id="PF10601">
    <property type="entry name" value="zf-LITAF-like"/>
    <property type="match status" value="2"/>
</dbReference>
<accession>A0A9J6C3N1</accession>